<reference evidence="1 2" key="1">
    <citation type="journal article" date="2018" name="PLoS Genet.">
        <title>Population sequencing reveals clonal diversity and ancestral inbreeding in the grapevine cultivar Chardonnay.</title>
        <authorList>
            <person name="Roach M.J."/>
            <person name="Johnson D.L."/>
            <person name="Bohlmann J."/>
            <person name="van Vuuren H.J."/>
            <person name="Jones S.J."/>
            <person name="Pretorius I.S."/>
            <person name="Schmidt S.A."/>
            <person name="Borneman A.R."/>
        </authorList>
    </citation>
    <scope>NUCLEOTIDE SEQUENCE [LARGE SCALE GENOMIC DNA]</scope>
    <source>
        <strain evidence="2">cv. Chardonnay</strain>
        <tissue evidence="1">Leaf</tissue>
    </source>
</reference>
<dbReference type="AlphaFoldDB" id="A0A438DD28"/>
<accession>A0A438DD28</accession>
<sequence>MDQSEQGSAGMTLEVLGFMLRRQKILHYYSRGFRSSRLGLHGTKVKGMLLKNCQGLGEEVWVQVGNAMYSSKLKSLRCCFVGKWDVFAQKAVEEGCHSFNGLQISKLVEANCGVFSAGFSEDVSWVRHPGLPLQLWDLEFFIKNPGKKQWKEVPGKLEVVAGFAPFYIPLWWENSMWYSAMQVAKAANSHSELQLEIKDSFMQEEGLVVSRASVRVDKAKDPCRKDAIAAISAASVRDGMGSTVDHGAAQDGGDVDVRSWKSRDTLKLKDHMDSTFEMCLRLESRSGAQFLVKPNLEQARRIKNKSGLLLSKRVGLRAESWVRPKKPSLRNLYHAKKAHGDLLCCAGIPKADEGSSNDLQSLGLAKEPFGGERATVRKPQIESLFFAGLELGQKTTKESQKDIEECGLVQDPLCMILKDGSDKRGKLIARGFCRRKDRKFEFSLDERKIFKSMVRKHTSDLACIQKTKMREMSDTIVRSLAEGKRERETWEELALIKGLWDVPWCIVGDFNVTRLLVELALLEVEDKVVLSKLV</sequence>
<name>A0A438DD28_VITVI</name>
<organism evidence="1 2">
    <name type="scientific">Vitis vinifera</name>
    <name type="common">Grape</name>
    <dbReference type="NCBI Taxonomy" id="29760"/>
    <lineage>
        <taxon>Eukaryota</taxon>
        <taxon>Viridiplantae</taxon>
        <taxon>Streptophyta</taxon>
        <taxon>Embryophyta</taxon>
        <taxon>Tracheophyta</taxon>
        <taxon>Spermatophyta</taxon>
        <taxon>Magnoliopsida</taxon>
        <taxon>eudicotyledons</taxon>
        <taxon>Gunneridae</taxon>
        <taxon>Pentapetalae</taxon>
        <taxon>rosids</taxon>
        <taxon>Vitales</taxon>
        <taxon>Vitaceae</taxon>
        <taxon>Viteae</taxon>
        <taxon>Vitis</taxon>
    </lineage>
</organism>
<evidence type="ECO:0000313" key="1">
    <source>
        <dbReference type="EMBL" id="RVW33375.1"/>
    </source>
</evidence>
<dbReference type="Proteomes" id="UP000288805">
    <property type="component" value="Unassembled WGS sequence"/>
</dbReference>
<comment type="caution">
    <text evidence="1">The sequence shown here is derived from an EMBL/GenBank/DDBJ whole genome shotgun (WGS) entry which is preliminary data.</text>
</comment>
<evidence type="ECO:0000313" key="2">
    <source>
        <dbReference type="Proteomes" id="UP000288805"/>
    </source>
</evidence>
<dbReference type="EMBL" id="QGNW01001680">
    <property type="protein sequence ID" value="RVW33375.1"/>
    <property type="molecule type" value="Genomic_DNA"/>
</dbReference>
<gene>
    <name evidence="1" type="ORF">CK203_094236</name>
</gene>
<proteinExistence type="predicted"/>
<evidence type="ECO:0008006" key="3">
    <source>
        <dbReference type="Google" id="ProtNLM"/>
    </source>
</evidence>
<protein>
    <recommendedName>
        <fullName evidence="3">DUF4283 domain-containing protein</fullName>
    </recommendedName>
</protein>